<evidence type="ECO:0000313" key="2">
    <source>
        <dbReference type="WBParaSite" id="PgR024_g093_t01"/>
    </source>
</evidence>
<accession>A0A915B2U6</accession>
<dbReference type="WBParaSite" id="PgR024_g093_t01">
    <property type="protein sequence ID" value="PgR024_g093_t01"/>
    <property type="gene ID" value="PgR024_g093"/>
</dbReference>
<sequence>MQSTIFNIYISLNDIDFFEWKGKRQTDLCS</sequence>
<reference evidence="2" key="1">
    <citation type="submission" date="2022-11" db="UniProtKB">
        <authorList>
            <consortium name="WormBaseParasite"/>
        </authorList>
    </citation>
    <scope>IDENTIFICATION</scope>
</reference>
<evidence type="ECO:0000313" key="1">
    <source>
        <dbReference type="Proteomes" id="UP000887569"/>
    </source>
</evidence>
<dbReference type="Proteomes" id="UP000887569">
    <property type="component" value="Unplaced"/>
</dbReference>
<keyword evidence="1" id="KW-1185">Reference proteome</keyword>
<dbReference type="AlphaFoldDB" id="A0A915B2U6"/>
<organism evidence="1 2">
    <name type="scientific">Parascaris univalens</name>
    <name type="common">Nematode worm</name>
    <dbReference type="NCBI Taxonomy" id="6257"/>
    <lineage>
        <taxon>Eukaryota</taxon>
        <taxon>Metazoa</taxon>
        <taxon>Ecdysozoa</taxon>
        <taxon>Nematoda</taxon>
        <taxon>Chromadorea</taxon>
        <taxon>Rhabditida</taxon>
        <taxon>Spirurina</taxon>
        <taxon>Ascaridomorpha</taxon>
        <taxon>Ascaridoidea</taxon>
        <taxon>Ascarididae</taxon>
        <taxon>Parascaris</taxon>
    </lineage>
</organism>
<protein>
    <submittedName>
        <fullName evidence="2">Uncharacterized protein</fullName>
    </submittedName>
</protein>
<proteinExistence type="predicted"/>
<name>A0A915B2U6_PARUN</name>